<dbReference type="AlphaFoldDB" id="A0A4C2A0E3"/>
<evidence type="ECO:0000259" key="12">
    <source>
        <dbReference type="PROSITE" id="PS51504"/>
    </source>
</evidence>
<evidence type="ECO:0000256" key="5">
    <source>
        <dbReference type="ARBA" id="ARBA00006564"/>
    </source>
</evidence>
<comment type="function">
    <text evidence="2">Histones H1 are necessary for the condensation of nucleosome chains into higher-order structures.</text>
</comment>
<dbReference type="GO" id="GO:0000786">
    <property type="term" value="C:nucleosome"/>
    <property type="evidence" value="ECO:0007669"/>
    <property type="project" value="UniProtKB-KW"/>
</dbReference>
<keyword evidence="8" id="KW-0238">DNA-binding</keyword>
<comment type="caution">
    <text evidence="13">The sequence shown here is derived from an EMBL/GenBank/DDBJ whole genome shotgun (WGS) entry which is preliminary data.</text>
</comment>
<dbReference type="InterPro" id="IPR005819">
    <property type="entry name" value="H1/H5"/>
</dbReference>
<feature type="compositionally biased region" description="Basic residues" evidence="11">
    <location>
        <begin position="225"/>
        <end position="251"/>
    </location>
</feature>
<dbReference type="CDD" id="cd22912">
    <property type="entry name" value="HFD_H4"/>
    <property type="match status" value="1"/>
</dbReference>
<dbReference type="PRINTS" id="PR00624">
    <property type="entry name" value="HISTONEH5"/>
</dbReference>
<dbReference type="InterPro" id="IPR005818">
    <property type="entry name" value="Histone_H1/H5_H15"/>
</dbReference>
<dbReference type="InterPro" id="IPR036390">
    <property type="entry name" value="WH_DNA-bd_sf"/>
</dbReference>
<dbReference type="GO" id="GO:0030527">
    <property type="term" value="F:structural constituent of chromatin"/>
    <property type="evidence" value="ECO:0007669"/>
    <property type="project" value="InterPro"/>
</dbReference>
<feature type="compositionally biased region" description="Basic residues" evidence="11">
    <location>
        <begin position="391"/>
        <end position="401"/>
    </location>
</feature>
<sequence>MNRIVWRWCSTTALSPLPAQTFGHHQPAIRRLARRGGGVKRISGLIYEETRGVLKVFLENVTDAVTYTEHAKEEDRHRYGRRLRAETSGAHPLRVRRLNGPARDESTNLRVYEFSSRLASLADQMEKALSATKHSLIYNDCFFTTLSLLPRTVRIVKSREGQVKSCNNVDEKRSVGREALITVYPTVREVVDSGASRFAYLAFVRICIRRVPRIRSTGADDPPPRRRNRRLPRSVRRSRSRRRNRRIRRLPRWSTTRSGSKERSGSSLQAIKIYRRPIQGRRREACAFIRKYLKSAVESGTLIQTKGKGASGSFKLESKSSSGSKKSSGGGGGGGGSGGVAVGAKGRNEPALSLRPPPLRREPAAAARRAPPPRSSLPEPRRARGMPPRPVLRRRNLKRRPQREEGRRRRRGRSGCRLRPPRRRSPPPPPRRRRRRASGGVAPKAKKTAKPPTKTESSEAEEGRDAEGETRRREEGRRKEVI</sequence>
<feature type="compositionally biased region" description="Basic and acidic residues" evidence="11">
    <location>
        <begin position="461"/>
        <end position="482"/>
    </location>
</feature>
<evidence type="ECO:0000256" key="6">
    <source>
        <dbReference type="ARBA" id="ARBA00020836"/>
    </source>
</evidence>
<accession>A0A4C2A0E3</accession>
<comment type="function">
    <text evidence="1">Core component of nucleosome. Nucleosomes wrap and compact DNA into chromatin, limiting DNA accessibility to the cellular machineries which require DNA as a template. Histones thereby play a central role in transcription regulation, DNA repair, DNA replication and chromosomal stability. DNA accessibility is regulated via a complex set of post-translational modifications of histones, also called histone code, and nucleosome remodeling.</text>
</comment>
<keyword evidence="7" id="KW-0158">Chromosome</keyword>
<feature type="compositionally biased region" description="Low complexity" evidence="11">
    <location>
        <begin position="342"/>
        <end position="354"/>
    </location>
</feature>
<evidence type="ECO:0000256" key="1">
    <source>
        <dbReference type="ARBA" id="ARBA00002001"/>
    </source>
</evidence>
<dbReference type="GO" id="GO:0005634">
    <property type="term" value="C:nucleus"/>
    <property type="evidence" value="ECO:0007669"/>
    <property type="project" value="UniProtKB-SubCell"/>
</dbReference>
<dbReference type="CDD" id="cd00073">
    <property type="entry name" value="H15"/>
    <property type="match status" value="1"/>
</dbReference>
<dbReference type="Gene3D" id="1.10.10.10">
    <property type="entry name" value="Winged helix-like DNA-binding domain superfamily/Winged helix DNA-binding domain"/>
    <property type="match status" value="1"/>
</dbReference>
<feature type="compositionally biased region" description="Gly residues" evidence="11">
    <location>
        <begin position="328"/>
        <end position="341"/>
    </location>
</feature>
<organism evidence="13 14">
    <name type="scientific">Eumeta variegata</name>
    <name type="common">Bagworm moth</name>
    <name type="synonym">Eumeta japonica</name>
    <dbReference type="NCBI Taxonomy" id="151549"/>
    <lineage>
        <taxon>Eukaryota</taxon>
        <taxon>Metazoa</taxon>
        <taxon>Ecdysozoa</taxon>
        <taxon>Arthropoda</taxon>
        <taxon>Hexapoda</taxon>
        <taxon>Insecta</taxon>
        <taxon>Pterygota</taxon>
        <taxon>Neoptera</taxon>
        <taxon>Endopterygota</taxon>
        <taxon>Lepidoptera</taxon>
        <taxon>Glossata</taxon>
        <taxon>Ditrysia</taxon>
        <taxon>Tineoidea</taxon>
        <taxon>Psychidae</taxon>
        <taxon>Oiketicinae</taxon>
        <taxon>Eumeta</taxon>
    </lineage>
</organism>
<dbReference type="EMBL" id="BGZK01002272">
    <property type="protein sequence ID" value="GBP92435.1"/>
    <property type="molecule type" value="Genomic_DNA"/>
</dbReference>
<dbReference type="SUPFAM" id="SSF47113">
    <property type="entry name" value="Histone-fold"/>
    <property type="match status" value="1"/>
</dbReference>
<proteinExistence type="inferred from homology"/>
<protein>
    <recommendedName>
        <fullName evidence="6">Histone H4</fullName>
    </recommendedName>
</protein>
<dbReference type="STRING" id="151549.A0A4C2A0E3"/>
<evidence type="ECO:0000256" key="2">
    <source>
        <dbReference type="ARBA" id="ARBA00002809"/>
    </source>
</evidence>
<comment type="similarity">
    <text evidence="5">Belongs to the histone H4 family.</text>
</comment>
<dbReference type="Proteomes" id="UP000299102">
    <property type="component" value="Unassembled WGS sequence"/>
</dbReference>
<keyword evidence="9" id="KW-0539">Nucleus</keyword>
<dbReference type="InterPro" id="IPR036388">
    <property type="entry name" value="WH-like_DNA-bd_sf"/>
</dbReference>
<dbReference type="SMART" id="SM00526">
    <property type="entry name" value="H15"/>
    <property type="match status" value="1"/>
</dbReference>
<keyword evidence="14" id="KW-1185">Reference proteome</keyword>
<evidence type="ECO:0000256" key="4">
    <source>
        <dbReference type="ARBA" id="ARBA00004286"/>
    </source>
</evidence>
<evidence type="ECO:0000256" key="9">
    <source>
        <dbReference type="ARBA" id="ARBA00023242"/>
    </source>
</evidence>
<name>A0A4C2A0E3_EUMVA</name>
<dbReference type="OrthoDB" id="8251629at2759"/>
<dbReference type="Pfam" id="PF00538">
    <property type="entry name" value="Linker_histone"/>
    <property type="match status" value="1"/>
</dbReference>
<feature type="domain" description="H15" evidence="12">
    <location>
        <begin position="222"/>
        <end position="318"/>
    </location>
</feature>
<dbReference type="GO" id="GO:0003677">
    <property type="term" value="F:DNA binding"/>
    <property type="evidence" value="ECO:0007669"/>
    <property type="project" value="UniProtKB-KW"/>
</dbReference>
<dbReference type="Gene3D" id="1.10.20.10">
    <property type="entry name" value="Histone, subunit A"/>
    <property type="match status" value="1"/>
</dbReference>
<dbReference type="InterPro" id="IPR009072">
    <property type="entry name" value="Histone-fold"/>
</dbReference>
<evidence type="ECO:0000256" key="11">
    <source>
        <dbReference type="SAM" id="MobiDB-lite"/>
    </source>
</evidence>
<dbReference type="PROSITE" id="PS51504">
    <property type="entry name" value="H15"/>
    <property type="match status" value="1"/>
</dbReference>
<evidence type="ECO:0000256" key="3">
    <source>
        <dbReference type="ARBA" id="ARBA00004123"/>
    </source>
</evidence>
<dbReference type="GO" id="GO:0046982">
    <property type="term" value="F:protein heterodimerization activity"/>
    <property type="evidence" value="ECO:0007669"/>
    <property type="project" value="InterPro"/>
</dbReference>
<reference evidence="13 14" key="1">
    <citation type="journal article" date="2019" name="Commun. Biol.">
        <title>The bagworm genome reveals a unique fibroin gene that provides high tensile strength.</title>
        <authorList>
            <person name="Kono N."/>
            <person name="Nakamura H."/>
            <person name="Ohtoshi R."/>
            <person name="Tomita M."/>
            <person name="Numata K."/>
            <person name="Arakawa K."/>
        </authorList>
    </citation>
    <scope>NUCLEOTIDE SEQUENCE [LARGE SCALE GENOMIC DNA]</scope>
</reference>
<feature type="region of interest" description="Disordered" evidence="11">
    <location>
        <begin position="215"/>
        <end position="268"/>
    </location>
</feature>
<evidence type="ECO:0000256" key="10">
    <source>
        <dbReference type="ARBA" id="ARBA00023269"/>
    </source>
</evidence>
<keyword evidence="10" id="KW-0544">Nucleosome core</keyword>
<gene>
    <name evidence="13" type="primary">H4-VIII</name>
    <name evidence="13" type="ORF">EVAR_66831_1</name>
</gene>
<evidence type="ECO:0000313" key="14">
    <source>
        <dbReference type="Proteomes" id="UP000299102"/>
    </source>
</evidence>
<dbReference type="SMART" id="SM00417">
    <property type="entry name" value="H4"/>
    <property type="match status" value="1"/>
</dbReference>
<comment type="subcellular location">
    <subcellularLocation>
        <location evidence="4">Chromosome</location>
    </subcellularLocation>
    <subcellularLocation>
        <location evidence="3">Nucleus</location>
    </subcellularLocation>
</comment>
<evidence type="ECO:0000256" key="7">
    <source>
        <dbReference type="ARBA" id="ARBA00022454"/>
    </source>
</evidence>
<dbReference type="InterPro" id="IPR001951">
    <property type="entry name" value="Histone_H4"/>
</dbReference>
<dbReference type="GO" id="GO:0006334">
    <property type="term" value="P:nucleosome assembly"/>
    <property type="evidence" value="ECO:0007669"/>
    <property type="project" value="InterPro"/>
</dbReference>
<dbReference type="SUPFAM" id="SSF46785">
    <property type="entry name" value="Winged helix' DNA-binding domain"/>
    <property type="match status" value="1"/>
</dbReference>
<feature type="compositionally biased region" description="Basic residues" evidence="11">
    <location>
        <begin position="408"/>
        <end position="437"/>
    </location>
</feature>
<evidence type="ECO:0000313" key="13">
    <source>
        <dbReference type="EMBL" id="GBP92435.1"/>
    </source>
</evidence>
<evidence type="ECO:0000256" key="8">
    <source>
        <dbReference type="ARBA" id="ARBA00023125"/>
    </source>
</evidence>
<feature type="region of interest" description="Disordered" evidence="11">
    <location>
        <begin position="305"/>
        <end position="482"/>
    </location>
</feature>
<dbReference type="PANTHER" id="PTHR10484">
    <property type="entry name" value="HISTONE H4"/>
    <property type="match status" value="1"/>
</dbReference>